<dbReference type="GO" id="GO:0003677">
    <property type="term" value="F:DNA binding"/>
    <property type="evidence" value="ECO:0007669"/>
    <property type="project" value="InterPro"/>
</dbReference>
<evidence type="ECO:0000313" key="12">
    <source>
        <dbReference type="Proteomes" id="UP000439591"/>
    </source>
</evidence>
<dbReference type="InterPro" id="IPR039418">
    <property type="entry name" value="LexA-like"/>
</dbReference>
<accession>A0A5S9Q3D2</accession>
<dbReference type="GO" id="GO:0006355">
    <property type="term" value="P:regulation of DNA-templated transcription"/>
    <property type="evidence" value="ECO:0007669"/>
    <property type="project" value="InterPro"/>
</dbReference>
<dbReference type="GO" id="GO:0006281">
    <property type="term" value="P:DNA repair"/>
    <property type="evidence" value="ECO:0007669"/>
    <property type="project" value="UniProtKB-KW"/>
</dbReference>
<keyword evidence="4 7" id="KW-0068">Autocatalytic cleavage</keyword>
<protein>
    <submittedName>
        <fullName evidence="10">Protein UmuD</fullName>
        <ecNumber evidence="10">3.4.21.-</ecNumber>
    </submittedName>
</protein>
<keyword evidence="11" id="KW-1185">Reference proteome</keyword>
<dbReference type="PRINTS" id="PR00726">
    <property type="entry name" value="LEXASERPTASE"/>
</dbReference>
<evidence type="ECO:0000256" key="5">
    <source>
        <dbReference type="ARBA" id="ARBA00023204"/>
    </source>
</evidence>
<evidence type="ECO:0000256" key="1">
    <source>
        <dbReference type="ARBA" id="ARBA00007484"/>
    </source>
</evidence>
<keyword evidence="5" id="KW-0234">DNA repair</keyword>
<dbReference type="EMBL" id="CACSIK010000001">
    <property type="protein sequence ID" value="CAA0094008.1"/>
    <property type="molecule type" value="Genomic_DNA"/>
</dbReference>
<dbReference type="GO" id="GO:0016787">
    <property type="term" value="F:hydrolase activity"/>
    <property type="evidence" value="ECO:0007669"/>
    <property type="project" value="UniProtKB-KW"/>
</dbReference>
<evidence type="ECO:0000313" key="11">
    <source>
        <dbReference type="Proteomes" id="UP000435877"/>
    </source>
</evidence>
<evidence type="ECO:0000259" key="8">
    <source>
        <dbReference type="Pfam" id="PF00717"/>
    </source>
</evidence>
<dbReference type="EC" id="3.4.21.-" evidence="10"/>
<dbReference type="InterPro" id="IPR015927">
    <property type="entry name" value="Peptidase_S24_S26A/B/C"/>
</dbReference>
<reference evidence="11 12" key="1">
    <citation type="submission" date="2019-11" db="EMBL/GenBank/DDBJ databases">
        <authorList>
            <person name="Holert J."/>
        </authorList>
    </citation>
    <scope>NUCLEOTIDE SEQUENCE [LARGE SCALE GENOMIC DNA]</scope>
    <source>
        <strain evidence="10">BC3_2A</strain>
        <strain evidence="9">SB11_1A</strain>
    </source>
</reference>
<dbReference type="InterPro" id="IPR006197">
    <property type="entry name" value="Peptidase_S24_LexA"/>
</dbReference>
<dbReference type="OrthoDB" id="9787787at2"/>
<dbReference type="Pfam" id="PF00717">
    <property type="entry name" value="Peptidase_S24"/>
    <property type="match status" value="1"/>
</dbReference>
<keyword evidence="2" id="KW-0227">DNA damage</keyword>
<sequence length="148" mass="16573">MANSNFYPGRLLPAIGRQLRLPLFYDTVSAGFPSPAEEYLEQSIDLNEHLVSHPSSTFFVRACGDSMIELGIFDGDLLLVDRALEAKQGDVVIAAIDGQLTCKVLDLKNRQLLPANAKHKAIKLPEEMDLVIEGVVPAHIRYHRHWPW</sequence>
<evidence type="ECO:0000256" key="2">
    <source>
        <dbReference type="ARBA" id="ARBA00022763"/>
    </source>
</evidence>
<dbReference type="Proteomes" id="UP000435877">
    <property type="component" value="Unassembled WGS sequence"/>
</dbReference>
<dbReference type="RefSeq" id="WP_159269078.1">
    <property type="nucleotide sequence ID" value="NZ_CACSIK010000001.1"/>
</dbReference>
<keyword evidence="3 7" id="KW-0378">Hydrolase</keyword>
<evidence type="ECO:0000256" key="3">
    <source>
        <dbReference type="ARBA" id="ARBA00022801"/>
    </source>
</evidence>
<dbReference type="SUPFAM" id="SSF51306">
    <property type="entry name" value="LexA/Signal peptidase"/>
    <property type="match status" value="1"/>
</dbReference>
<name>A0A5S9Q3D2_9GAMM</name>
<dbReference type="Gene3D" id="2.10.109.10">
    <property type="entry name" value="Umud Fragment, subunit A"/>
    <property type="match status" value="1"/>
</dbReference>
<gene>
    <name evidence="10" type="primary">umuD</name>
    <name evidence="9" type="ORF">IHBHHGIJ_02557</name>
    <name evidence="10" type="ORF">KFEGEMFD_02744</name>
</gene>
<evidence type="ECO:0000313" key="9">
    <source>
        <dbReference type="EMBL" id="CAA0094008.1"/>
    </source>
</evidence>
<dbReference type="GO" id="GO:0009432">
    <property type="term" value="P:SOS response"/>
    <property type="evidence" value="ECO:0007669"/>
    <property type="project" value="UniProtKB-KW"/>
</dbReference>
<dbReference type="InterPro" id="IPR050077">
    <property type="entry name" value="LexA_repressor"/>
</dbReference>
<evidence type="ECO:0000313" key="10">
    <source>
        <dbReference type="EMBL" id="CAA0112096.1"/>
    </source>
</evidence>
<dbReference type="PANTHER" id="PTHR33516">
    <property type="entry name" value="LEXA REPRESSOR"/>
    <property type="match status" value="1"/>
</dbReference>
<evidence type="ECO:0000256" key="7">
    <source>
        <dbReference type="RuleBase" id="RU003991"/>
    </source>
</evidence>
<comment type="similarity">
    <text evidence="1 7">Belongs to the peptidase S24 family.</text>
</comment>
<dbReference type="PANTHER" id="PTHR33516:SF2">
    <property type="entry name" value="LEXA REPRESSOR-RELATED"/>
    <property type="match status" value="1"/>
</dbReference>
<dbReference type="Proteomes" id="UP000439591">
    <property type="component" value="Unassembled WGS sequence"/>
</dbReference>
<organism evidence="10 12">
    <name type="scientific">Zhongshania aliphaticivorans</name>
    <dbReference type="NCBI Taxonomy" id="1470434"/>
    <lineage>
        <taxon>Bacteria</taxon>
        <taxon>Pseudomonadati</taxon>
        <taxon>Pseudomonadota</taxon>
        <taxon>Gammaproteobacteria</taxon>
        <taxon>Cellvibrionales</taxon>
        <taxon>Spongiibacteraceae</taxon>
        <taxon>Zhongshania</taxon>
    </lineage>
</organism>
<feature type="domain" description="Peptidase S24/S26A/S26B/S26C" evidence="8">
    <location>
        <begin position="23"/>
        <end position="136"/>
    </location>
</feature>
<dbReference type="CDD" id="cd06529">
    <property type="entry name" value="S24_LexA-like"/>
    <property type="match status" value="1"/>
</dbReference>
<dbReference type="EMBL" id="CACSIM010000004">
    <property type="protein sequence ID" value="CAA0112096.1"/>
    <property type="molecule type" value="Genomic_DNA"/>
</dbReference>
<proteinExistence type="inferred from homology"/>
<dbReference type="AlphaFoldDB" id="A0A5S9Q3D2"/>
<keyword evidence="6" id="KW-0742">SOS response</keyword>
<evidence type="ECO:0000256" key="6">
    <source>
        <dbReference type="ARBA" id="ARBA00023236"/>
    </source>
</evidence>
<dbReference type="InterPro" id="IPR036286">
    <property type="entry name" value="LexA/Signal_pep-like_sf"/>
</dbReference>
<dbReference type="NCBIfam" id="NF007621">
    <property type="entry name" value="PRK10276.1"/>
    <property type="match status" value="1"/>
</dbReference>
<evidence type="ECO:0000256" key="4">
    <source>
        <dbReference type="ARBA" id="ARBA00022813"/>
    </source>
</evidence>